<name>A0A437QE43_9GAMM</name>
<dbReference type="Proteomes" id="UP000282818">
    <property type="component" value="Unassembled WGS sequence"/>
</dbReference>
<gene>
    <name evidence="1" type="ORF">EOE65_03405</name>
</gene>
<dbReference type="NCBIfam" id="TIGR04387">
    <property type="entry name" value="capsid_maj_N4"/>
    <property type="match status" value="1"/>
</dbReference>
<accession>A0A437QE43</accession>
<evidence type="ECO:0000313" key="2">
    <source>
        <dbReference type="Proteomes" id="UP000282818"/>
    </source>
</evidence>
<dbReference type="EMBL" id="SACQ01000001">
    <property type="protein sequence ID" value="RVU32715.1"/>
    <property type="molecule type" value="Genomic_DNA"/>
</dbReference>
<proteinExistence type="predicted"/>
<reference evidence="1 2" key="1">
    <citation type="submission" date="2019-01" db="EMBL/GenBank/DDBJ databases">
        <authorList>
            <person name="Chen W.-M."/>
        </authorList>
    </citation>
    <scope>NUCLEOTIDE SEQUENCE [LARGE SCALE GENOMIC DNA]</scope>
    <source>
        <strain evidence="1 2">HPM-16</strain>
    </source>
</reference>
<dbReference type="AlphaFoldDB" id="A0A437QE43"/>
<keyword evidence="2" id="KW-1185">Reference proteome</keyword>
<sequence>MPQTTYGSIGQRTAAWAAADMLKHAEPVMILSKFGQHKPVPTNTANAVKFRRAIPFPVATAGLQEGVTPASRQIQFEDVEATLVQYGDVAEITDHVQDMAEDPVLKVGTELCGEQAGATIEAVTWGAIRAGTSVYYANGNTRSGVNQPIKLKLQRAVTAALKRNKAKKVTKMASSSVKYGTEAIAAAYIAVAHTNLESDIRDMPGFTPVEKYGTTKPLPYEIGKVEDVRYVLSPDLDAFLNAGGAAGNMVSDSGTNADVYPVIYFGQDAYGCIPLKGKKAITPKVTPVEETDSSDPLGQRGYVGWKSYFVAKILNEGWIVRLEVAATDNMQ</sequence>
<comment type="caution">
    <text evidence="1">The sequence shown here is derived from an EMBL/GenBank/DDBJ whole genome shotgun (WGS) entry which is preliminary data.</text>
</comment>
<protein>
    <submittedName>
        <fullName evidence="1">N4-gp56 family major capsid protein</fullName>
    </submittedName>
</protein>
<organism evidence="1 2">
    <name type="scientific">Neptunomonas marina</name>
    <dbReference type="NCBI Taxonomy" id="1815562"/>
    <lineage>
        <taxon>Bacteria</taxon>
        <taxon>Pseudomonadati</taxon>
        <taxon>Pseudomonadota</taxon>
        <taxon>Gammaproteobacteria</taxon>
        <taxon>Oceanospirillales</taxon>
        <taxon>Oceanospirillaceae</taxon>
        <taxon>Neptunomonas</taxon>
    </lineage>
</organism>
<evidence type="ECO:0000313" key="1">
    <source>
        <dbReference type="EMBL" id="RVU32715.1"/>
    </source>
</evidence>
<dbReference type="RefSeq" id="WP_127692883.1">
    <property type="nucleotide sequence ID" value="NZ_SACQ01000001.1"/>
</dbReference>